<accession>A0A0F9V4L6</accession>
<name>A0A0F9V4L6_9ZZZZ</name>
<protein>
    <submittedName>
        <fullName evidence="1">Uncharacterized protein</fullName>
    </submittedName>
</protein>
<reference evidence="1" key="1">
    <citation type="journal article" date="2015" name="Nature">
        <title>Complex archaea that bridge the gap between prokaryotes and eukaryotes.</title>
        <authorList>
            <person name="Spang A."/>
            <person name="Saw J.H."/>
            <person name="Jorgensen S.L."/>
            <person name="Zaremba-Niedzwiedzka K."/>
            <person name="Martijn J."/>
            <person name="Lind A.E."/>
            <person name="van Eijk R."/>
            <person name="Schleper C."/>
            <person name="Guy L."/>
            <person name="Ettema T.J."/>
        </authorList>
    </citation>
    <scope>NUCLEOTIDE SEQUENCE</scope>
</reference>
<organism evidence="1">
    <name type="scientific">marine sediment metagenome</name>
    <dbReference type="NCBI Taxonomy" id="412755"/>
    <lineage>
        <taxon>unclassified sequences</taxon>
        <taxon>metagenomes</taxon>
        <taxon>ecological metagenomes</taxon>
    </lineage>
</organism>
<gene>
    <name evidence="1" type="ORF">LCGC14_0141740</name>
</gene>
<comment type="caution">
    <text evidence="1">The sequence shown here is derived from an EMBL/GenBank/DDBJ whole genome shotgun (WGS) entry which is preliminary data.</text>
</comment>
<sequence length="68" mass="7687">MVKLSIVIKDKKDKLGIDLECIYEFDLCYDSSYEIPPYTLAEQAGFAVLRQAVAICKETIKGVNKNEN</sequence>
<dbReference type="AlphaFoldDB" id="A0A0F9V4L6"/>
<evidence type="ECO:0000313" key="1">
    <source>
        <dbReference type="EMBL" id="KKN98929.1"/>
    </source>
</evidence>
<dbReference type="EMBL" id="LAZR01000049">
    <property type="protein sequence ID" value="KKN98929.1"/>
    <property type="molecule type" value="Genomic_DNA"/>
</dbReference>
<proteinExistence type="predicted"/>